<keyword evidence="7" id="KW-0143">Chaperone</keyword>
<evidence type="ECO:0000256" key="2">
    <source>
        <dbReference type="ARBA" id="ARBA00004642"/>
    </source>
</evidence>
<evidence type="ECO:0000256" key="6">
    <source>
        <dbReference type="ARBA" id="ARBA00022840"/>
    </source>
</evidence>
<keyword evidence="8" id="KW-0539">Nucleus</keyword>
<dbReference type="PANTHER" id="PTHR48103">
    <property type="entry name" value="MIDASIN-RELATED"/>
    <property type="match status" value="1"/>
</dbReference>
<evidence type="ECO:0000256" key="8">
    <source>
        <dbReference type="ARBA" id="ARBA00023242"/>
    </source>
</evidence>
<dbReference type="Pfam" id="PF17867">
    <property type="entry name" value="AAA_lid_7"/>
    <property type="match status" value="3"/>
</dbReference>
<comment type="caution">
    <text evidence="10">The sequence shown here is derived from an EMBL/GenBank/DDBJ whole genome shotgun (WGS) entry which is preliminary data.</text>
</comment>
<dbReference type="Gene3D" id="3.40.50.300">
    <property type="entry name" value="P-loop containing nucleotide triphosphate hydrolases"/>
    <property type="match status" value="6"/>
</dbReference>
<evidence type="ECO:0000259" key="9">
    <source>
        <dbReference type="SMART" id="SM00382"/>
    </source>
</evidence>
<dbReference type="CDD" id="cd00009">
    <property type="entry name" value="AAA"/>
    <property type="match status" value="2"/>
</dbReference>
<evidence type="ECO:0000256" key="7">
    <source>
        <dbReference type="ARBA" id="ARBA00023186"/>
    </source>
</evidence>
<evidence type="ECO:0000313" key="10">
    <source>
        <dbReference type="EMBL" id="KAJ8930712.1"/>
    </source>
</evidence>
<dbReference type="GO" id="GO:0005654">
    <property type="term" value="C:nucleoplasm"/>
    <property type="evidence" value="ECO:0007669"/>
    <property type="project" value="UniProtKB-SubCell"/>
</dbReference>
<proteinExistence type="inferred from homology"/>
<dbReference type="InterPro" id="IPR011703">
    <property type="entry name" value="ATPase_AAA-3"/>
</dbReference>
<evidence type="ECO:0000256" key="5">
    <source>
        <dbReference type="ARBA" id="ARBA00022741"/>
    </source>
</evidence>
<dbReference type="Pfam" id="PF07726">
    <property type="entry name" value="AAA_3"/>
    <property type="match status" value="1"/>
</dbReference>
<dbReference type="GO" id="GO:0005524">
    <property type="term" value="F:ATP binding"/>
    <property type="evidence" value="ECO:0007669"/>
    <property type="project" value="UniProtKB-KW"/>
</dbReference>
<dbReference type="PANTHER" id="PTHR48103:SF2">
    <property type="entry name" value="MIDASIN"/>
    <property type="match status" value="1"/>
</dbReference>
<keyword evidence="11" id="KW-1185">Reference proteome</keyword>
<name>A0AAV8WWR9_9CUCU</name>
<keyword evidence="6" id="KW-0067">ATP-binding</keyword>
<dbReference type="Proteomes" id="UP001162156">
    <property type="component" value="Unassembled WGS sequence"/>
</dbReference>
<dbReference type="GO" id="GO:0016887">
    <property type="term" value="F:ATP hydrolysis activity"/>
    <property type="evidence" value="ECO:0007669"/>
    <property type="project" value="InterPro"/>
</dbReference>
<comment type="similarity">
    <text evidence="3">Belongs to the midasin family.</text>
</comment>
<dbReference type="InterPro" id="IPR040848">
    <property type="entry name" value="AAA_lid_7"/>
</dbReference>
<evidence type="ECO:0000313" key="11">
    <source>
        <dbReference type="Proteomes" id="UP001162156"/>
    </source>
</evidence>
<accession>A0AAV8WWR9</accession>
<dbReference type="Pfam" id="PF07728">
    <property type="entry name" value="AAA_5"/>
    <property type="match status" value="5"/>
</dbReference>
<feature type="domain" description="AAA+ ATPase" evidence="9">
    <location>
        <begin position="1268"/>
        <end position="1415"/>
    </location>
</feature>
<dbReference type="InterPro" id="IPR003593">
    <property type="entry name" value="AAA+_ATPase"/>
</dbReference>
<feature type="domain" description="AAA+ ATPase" evidence="9">
    <location>
        <begin position="977"/>
        <end position="1119"/>
    </location>
</feature>
<evidence type="ECO:0000256" key="4">
    <source>
        <dbReference type="ARBA" id="ARBA00017143"/>
    </source>
</evidence>
<keyword evidence="5" id="KW-0547">Nucleotide-binding</keyword>
<dbReference type="GO" id="GO:0000055">
    <property type="term" value="P:ribosomal large subunit export from nucleus"/>
    <property type="evidence" value="ECO:0007669"/>
    <property type="project" value="TreeGrafter"/>
</dbReference>
<dbReference type="GO" id="GO:0030687">
    <property type="term" value="C:preribosome, large subunit precursor"/>
    <property type="evidence" value="ECO:0007669"/>
    <property type="project" value="TreeGrafter"/>
</dbReference>
<dbReference type="InterPro" id="IPR041190">
    <property type="entry name" value="Midasin_AAA_lid_5"/>
</dbReference>
<sequence length="1876" mass="212588">MENKNEFYQKLEEFCEINEQFRIAFEFTKKNVKLTKEEKCENLFNYIAHELLAHPQYLDEIFKYFSQEIPKLIFTAVFFNDDYKFNNLRHITNSILLSKTVKKRSDLQGIACHTLAILLGMNEQQLERLIYSKVTPEVDRKFACSFDLCSTLTDHNNIAPPLDQQPIISTSKRSIEQVISIAGICVPIVENVRNIQNIPENKLLEVPSTYNNLRKIALGLTSNKAVCLQGPVGCGKTSLVEYLAYKTGRKLGDNFVKVQLGDQTDNKMLLGTYRCSDVPGEFIWQPGVLTQAVLEGNWLLLEDIDSASMDIASVLTSLLENHSLTVPGYRDSVPITPGFQLFVTQRFVSTITGHHKKHSNAMALLELHLLQVNIDPLTPQELKQILETHYIEFRTITDRMINVFMLFSRDTTDPQTITIPRSGRLISTRDFFKWCSRAIINFDVKSQASALKVLQDAIDVFCCSYSNSEEALNLAKQISTHLGIINQKAEYFFKSYKPDVKLTSDSFIAGRAILRRENNQYSKQIKFSFTRPAAVLLERIMCCVNLREPVLLVGETGTGKTSSIQYLAHTIGQKLIVINMNQQSDSADLLGGFKPVDLKFVAAPIRREFEQVFCDYFKVEPNKKYLGNIALCFNSQRWSDLVKLMNRSYQAAVSRLTKSVTDFEMDKSNKKTLEDEEEINKNKKDKEFLKRWQLVGEKLHKLELQLKQKSALAFAFVEGSLVKAVENGYWVLLDEINLANAETLECLSGLLEGSQGSLCLLERGDKQPVKRHPNFTLFACMNPSTDVGKKDLPAGLRNRFTEFFVDELNEKSDLLLLVNNYLEAMSLKEKEYNRIVDFYLKVRKETITTLSDGLGHKPHFSLRSLCRALVIASKNPCGMFKRSLYEAFCLSFLTQLDNTSYQIVEKLISSYLIGDEKSVKAVTKQPIPEPQESGEQHLKFESYWVRKGSFEPVSPEDYILTASVRKNLKDLVRVVSIGKLPGDTSVGKTSLIAYLAKSSGNKCVRINNHEHTDLQEYIGSYVADTNGKLVFREGLLVEAMRKGHWIILDELNLAPTDVLEALNRVLDDNRELFIPETQETIKADPNFMLFATQNPPGAYGGRKMLSRAFRNRFVELHFNEIPPTELEVILHKRCQMAPSYAKKMINVMTELQGFITLRDLFRWGERYRLAQNTGKLYDWDQHLADEGYLVLAGRVRRTEEKCQIVDVLQKHLKREVKPENLFTLSDQTSNVTKHILVKIEENHWRYKNIVWTYNMRQLAVLVAKALEFKEPVLLVGETGGGKTTVCKLIAENNGQALVTVNCHMHTESSDFIGGLRPVRDHSDENSTKLFEWVDGPLLQAMVKGHVFLADEISLADDSVLERLNSLLDLNNTENSELIVANSNFYFIGTMNPGGDFGKKELSPALRNRFTEIWCESCTNREDLVAIIEQNIKPGISLGNQQDGSSGIGNSIMDFVECLRTLDNFRNECSRFLINQMELLTHSTPSVSITDLTVEKTDDKFGITPFYIELGTECTDKTDFSFDAPTTVFNTLRLLRGMQLNKAILLEGSPGVGKTSLVTALAKFTGHKIFRVNLSDQTDISDLFGADLPVEGGSGGQFSWRDGPLLQALKDGSWILLDELNLASQSVLEGLNACLDHRGEIFIPELGKTFYVKPDKDLHYILTNQFNHLPLNVVSRMIDFNSRIVKELDNHSFGQKGAPWECNLRDLTRWCEAMIYHYNVNPSLEKKYQPESVVQLIYGDRMRTTFDKEKVKDIFEEVFQCKVFGTGPIAYVNKQSVYIGDVRIERNSSRVNANVLKQDRTCLVLRSQLPILRSLAYCVNLSWMSILVGSSGSGKSSVVKTLANLAGKSLKTLPVTSAMDTTDILGGFEQVSGFRKM</sequence>
<dbReference type="GO" id="GO:0000027">
    <property type="term" value="P:ribosomal large subunit assembly"/>
    <property type="evidence" value="ECO:0007669"/>
    <property type="project" value="TreeGrafter"/>
</dbReference>
<reference evidence="10" key="1">
    <citation type="journal article" date="2023" name="Insect Mol. Biol.">
        <title>Genome sequencing provides insights into the evolution of gene families encoding plant cell wall-degrading enzymes in longhorned beetles.</title>
        <authorList>
            <person name="Shin N.R."/>
            <person name="Okamura Y."/>
            <person name="Kirsch R."/>
            <person name="Pauchet Y."/>
        </authorList>
    </citation>
    <scope>NUCLEOTIDE SEQUENCE</scope>
    <source>
        <strain evidence="10">RBIC_L_NR</strain>
    </source>
</reference>
<dbReference type="FunFam" id="3.40.50.300:FF:000142">
    <property type="entry name" value="Midasin"/>
    <property type="match status" value="3"/>
</dbReference>
<dbReference type="SMART" id="SM00382">
    <property type="entry name" value="AAA"/>
    <property type="match status" value="5"/>
</dbReference>
<dbReference type="InterPro" id="IPR027417">
    <property type="entry name" value="P-loop_NTPase"/>
</dbReference>
<feature type="domain" description="AAA+ ATPase" evidence="9">
    <location>
        <begin position="1539"/>
        <end position="1687"/>
    </location>
</feature>
<gene>
    <name evidence="10" type="ORF">NQ314_016477</name>
</gene>
<comment type="subcellular location">
    <subcellularLocation>
        <location evidence="1">Nucleus</location>
        <location evidence="1">Nucleolus</location>
    </subcellularLocation>
    <subcellularLocation>
        <location evidence="2">Nucleus</location>
        <location evidence="2">Nucleoplasm</location>
    </subcellularLocation>
</comment>
<dbReference type="InterPro" id="IPR011704">
    <property type="entry name" value="ATPase_dyneun-rel_AAA"/>
</dbReference>
<evidence type="ECO:0000256" key="1">
    <source>
        <dbReference type="ARBA" id="ARBA00004604"/>
    </source>
</evidence>
<dbReference type="Pfam" id="PF17865">
    <property type="entry name" value="AAA_lid_5"/>
    <property type="match status" value="1"/>
</dbReference>
<organism evidence="10 11">
    <name type="scientific">Rhamnusium bicolor</name>
    <dbReference type="NCBI Taxonomy" id="1586634"/>
    <lineage>
        <taxon>Eukaryota</taxon>
        <taxon>Metazoa</taxon>
        <taxon>Ecdysozoa</taxon>
        <taxon>Arthropoda</taxon>
        <taxon>Hexapoda</taxon>
        <taxon>Insecta</taxon>
        <taxon>Pterygota</taxon>
        <taxon>Neoptera</taxon>
        <taxon>Endopterygota</taxon>
        <taxon>Coleoptera</taxon>
        <taxon>Polyphaga</taxon>
        <taxon>Cucujiformia</taxon>
        <taxon>Chrysomeloidea</taxon>
        <taxon>Cerambycidae</taxon>
        <taxon>Lepturinae</taxon>
        <taxon>Rhagiini</taxon>
        <taxon>Rhamnusium</taxon>
    </lineage>
</organism>
<dbReference type="EMBL" id="JANEYF010004577">
    <property type="protein sequence ID" value="KAJ8930712.1"/>
    <property type="molecule type" value="Genomic_DNA"/>
</dbReference>
<protein>
    <recommendedName>
        <fullName evidence="4">Midasin</fullName>
    </recommendedName>
</protein>
<feature type="domain" description="AAA+ ATPase" evidence="9">
    <location>
        <begin position="546"/>
        <end position="810"/>
    </location>
</feature>
<dbReference type="SUPFAM" id="SSF52540">
    <property type="entry name" value="P-loop containing nucleoside triphosphate hydrolases"/>
    <property type="match status" value="6"/>
</dbReference>
<dbReference type="FunFam" id="3.40.50.300:FF:000582">
    <property type="entry name" value="Midasin"/>
    <property type="match status" value="1"/>
</dbReference>
<evidence type="ECO:0000256" key="3">
    <source>
        <dbReference type="ARBA" id="ARBA00007188"/>
    </source>
</evidence>
<dbReference type="GO" id="GO:0005730">
    <property type="term" value="C:nucleolus"/>
    <property type="evidence" value="ECO:0007669"/>
    <property type="project" value="UniProtKB-SubCell"/>
</dbReference>
<feature type="domain" description="AAA+ ATPase" evidence="9">
    <location>
        <begin position="222"/>
        <end position="339"/>
    </location>
</feature>